<reference evidence="1 2" key="1">
    <citation type="submission" date="2018-08" db="EMBL/GenBank/DDBJ databases">
        <title>A genome reference for cultivated species of the human gut microbiota.</title>
        <authorList>
            <person name="Zou Y."/>
            <person name="Xue W."/>
            <person name="Luo G."/>
        </authorList>
    </citation>
    <scope>NUCLEOTIDE SEQUENCE [LARGE SCALE GENOMIC DNA]</scope>
    <source>
        <strain evidence="1 2">AF45-17</strain>
    </source>
</reference>
<evidence type="ECO:0000313" key="2">
    <source>
        <dbReference type="Proteomes" id="UP000260773"/>
    </source>
</evidence>
<comment type="caution">
    <text evidence="1">The sequence shown here is derived from an EMBL/GenBank/DDBJ whole genome shotgun (WGS) entry which is preliminary data.</text>
</comment>
<gene>
    <name evidence="1" type="ORF">DW070_06300</name>
</gene>
<dbReference type="AlphaFoldDB" id="A0A3E2TPC7"/>
<accession>A0A3E2TPC7</accession>
<dbReference type="Proteomes" id="UP000260773">
    <property type="component" value="Unassembled WGS sequence"/>
</dbReference>
<proteinExistence type="predicted"/>
<protein>
    <submittedName>
        <fullName evidence="1">Uncharacterized protein</fullName>
    </submittedName>
</protein>
<organism evidence="1 2">
    <name type="scientific">Coprococcus catus</name>
    <dbReference type="NCBI Taxonomy" id="116085"/>
    <lineage>
        <taxon>Bacteria</taxon>
        <taxon>Bacillati</taxon>
        <taxon>Bacillota</taxon>
        <taxon>Clostridia</taxon>
        <taxon>Lachnospirales</taxon>
        <taxon>Lachnospiraceae</taxon>
        <taxon>Coprococcus</taxon>
    </lineage>
</organism>
<evidence type="ECO:0000313" key="1">
    <source>
        <dbReference type="EMBL" id="RGB80384.1"/>
    </source>
</evidence>
<sequence length="228" mass="25925">MENMPDNVKDNPVGKREALLADRLRLHKGYRYTEVEIFSKGDFTLGTNWFEGEVTVGDVAEFFQRSGDTLYDKLGAGWSWRGATGEIERARECLEKVLGVRGTTLEEVRTARGRRLLSQDRMMAETMAFLLTDCTFADIAELIGGVPGRVENEVFETYYAASNWNIDEDVQKALHTGIIYYAWNVGNPNRPLCLPPVLKARERRLSWLGDENASIRDGEFFVPIEETF</sequence>
<dbReference type="EMBL" id="QVEP01000011">
    <property type="protein sequence ID" value="RGB80384.1"/>
    <property type="molecule type" value="Genomic_DNA"/>
</dbReference>
<name>A0A3E2TPC7_9FIRM</name>